<dbReference type="InterPro" id="IPR036909">
    <property type="entry name" value="Cyt_c-like_dom_sf"/>
</dbReference>
<feature type="region of interest" description="Disordered" evidence="5">
    <location>
        <begin position="299"/>
        <end position="382"/>
    </location>
</feature>
<proteinExistence type="predicted"/>
<evidence type="ECO:0000313" key="7">
    <source>
        <dbReference type="EMBL" id="XDV60316.1"/>
    </source>
</evidence>
<dbReference type="PROSITE" id="PS51007">
    <property type="entry name" value="CYTC"/>
    <property type="match status" value="2"/>
</dbReference>
<feature type="domain" description="Cytochrome c" evidence="6">
    <location>
        <begin position="189"/>
        <end position="296"/>
    </location>
</feature>
<keyword evidence="1 4" id="KW-0349">Heme</keyword>
<organism evidence="7">
    <name type="scientific">Bradyrhizobium sp. LLZ17</name>
    <dbReference type="NCBI Taxonomy" id="3239388"/>
    <lineage>
        <taxon>Bacteria</taxon>
        <taxon>Pseudomonadati</taxon>
        <taxon>Pseudomonadota</taxon>
        <taxon>Alphaproteobacteria</taxon>
        <taxon>Hyphomicrobiales</taxon>
        <taxon>Nitrobacteraceae</taxon>
        <taxon>Bradyrhizobium</taxon>
    </lineage>
</organism>
<accession>A0AB39XS63</accession>
<evidence type="ECO:0000259" key="6">
    <source>
        <dbReference type="PROSITE" id="PS51007"/>
    </source>
</evidence>
<dbReference type="SUPFAM" id="SSF46626">
    <property type="entry name" value="Cytochrome c"/>
    <property type="match status" value="2"/>
</dbReference>
<feature type="compositionally biased region" description="Polar residues" evidence="5">
    <location>
        <begin position="311"/>
        <end position="329"/>
    </location>
</feature>
<dbReference type="Gene3D" id="1.10.760.10">
    <property type="entry name" value="Cytochrome c-like domain"/>
    <property type="match status" value="1"/>
</dbReference>
<protein>
    <submittedName>
        <fullName evidence="7">Cytochrome c</fullName>
    </submittedName>
</protein>
<name>A0AB39XS63_9BRAD</name>
<dbReference type="PANTHER" id="PTHR35008:SF8">
    <property type="entry name" value="ALCOHOL DEHYDROGENASE CYTOCHROME C SUBUNIT"/>
    <property type="match status" value="1"/>
</dbReference>
<reference evidence="7" key="1">
    <citation type="submission" date="2024-08" db="EMBL/GenBank/DDBJ databases">
        <authorList>
            <person name="Chaddad Z."/>
            <person name="Lamrabet M."/>
            <person name="Bouhnik O."/>
            <person name="Alami S."/>
            <person name="Wipf D."/>
            <person name="Courty P.E."/>
            <person name="Missbah El Idrissi M."/>
        </authorList>
    </citation>
    <scope>NUCLEOTIDE SEQUENCE</scope>
    <source>
        <strain evidence="7">LLZ17</strain>
    </source>
</reference>
<evidence type="ECO:0000256" key="5">
    <source>
        <dbReference type="SAM" id="MobiDB-lite"/>
    </source>
</evidence>
<sequence>MILRRLIGLVVVLAVLSAGGFGVYAWRPEIPAIAPAPPSSFDPELVRRGARLAAVGNCNTCHTRTGGPSFAGGLRIPTQFGSIYTTNITPDAETGIGLWSEAAFQRAMHDGVDRLGRHLYPAFPYDHFTHVTEEDVRALYAYFMTRQPVHATPRANDLRFPYNQRILLAGWKLLFFRKGGFQPDERHDGRWNRGAYLVEGLSHCGGCHTPRNALGAERGNHAYDGGAAEGWTAYALDVDSPSPVPWDKDALFEYLRHGWHEAHGIARGPMAPVVDNLNALGDDDLSAVAMYIADVLGTPSPERAERGRSVLEQTSGEVRKGATTTSDSAAPSEATKEKPEGRPSTSRPAHHATRVAGPCRMAESIWREAQGQTAQRPAISSM</sequence>
<feature type="compositionally biased region" description="Polar residues" evidence="5">
    <location>
        <begin position="370"/>
        <end position="382"/>
    </location>
</feature>
<feature type="domain" description="Cytochrome c" evidence="6">
    <location>
        <begin position="44"/>
        <end position="147"/>
    </location>
</feature>
<dbReference type="EMBL" id="CP165734">
    <property type="protein sequence ID" value="XDV60316.1"/>
    <property type="molecule type" value="Genomic_DNA"/>
</dbReference>
<evidence type="ECO:0000256" key="3">
    <source>
        <dbReference type="ARBA" id="ARBA00023004"/>
    </source>
</evidence>
<evidence type="ECO:0000256" key="4">
    <source>
        <dbReference type="PROSITE-ProRule" id="PRU00433"/>
    </source>
</evidence>
<dbReference type="GO" id="GO:0009055">
    <property type="term" value="F:electron transfer activity"/>
    <property type="evidence" value="ECO:0007669"/>
    <property type="project" value="InterPro"/>
</dbReference>
<dbReference type="AlphaFoldDB" id="A0AB39XS63"/>
<dbReference type="GO" id="GO:0046872">
    <property type="term" value="F:metal ion binding"/>
    <property type="evidence" value="ECO:0007669"/>
    <property type="project" value="UniProtKB-KW"/>
</dbReference>
<dbReference type="PANTHER" id="PTHR35008">
    <property type="entry name" value="BLL4482 PROTEIN-RELATED"/>
    <property type="match status" value="1"/>
</dbReference>
<evidence type="ECO:0000256" key="2">
    <source>
        <dbReference type="ARBA" id="ARBA00022723"/>
    </source>
</evidence>
<dbReference type="InterPro" id="IPR009056">
    <property type="entry name" value="Cyt_c-like_dom"/>
</dbReference>
<dbReference type="InterPro" id="IPR051459">
    <property type="entry name" value="Cytochrome_c-type_DH"/>
</dbReference>
<gene>
    <name evidence="7" type="ORF">AB8Z38_13775</name>
</gene>
<dbReference type="GO" id="GO:0020037">
    <property type="term" value="F:heme binding"/>
    <property type="evidence" value="ECO:0007669"/>
    <property type="project" value="InterPro"/>
</dbReference>
<keyword evidence="2 4" id="KW-0479">Metal-binding</keyword>
<evidence type="ECO:0000256" key="1">
    <source>
        <dbReference type="ARBA" id="ARBA00022617"/>
    </source>
</evidence>
<dbReference type="RefSeq" id="WP_369725678.1">
    <property type="nucleotide sequence ID" value="NZ_CP165734.1"/>
</dbReference>
<keyword evidence="3 4" id="KW-0408">Iron</keyword>